<evidence type="ECO:0000313" key="1">
    <source>
        <dbReference type="EMBL" id="CDW28569.1"/>
    </source>
</evidence>
<proteinExistence type="predicted"/>
<protein>
    <submittedName>
        <fullName evidence="1">Uncharacterized protein</fullName>
    </submittedName>
</protein>
<name>A0A0K2TRA1_LEPSM</name>
<accession>A0A0K2TRA1</accession>
<reference evidence="1" key="1">
    <citation type="submission" date="2014-05" db="EMBL/GenBank/DDBJ databases">
        <authorList>
            <person name="Chronopoulou M."/>
        </authorList>
    </citation>
    <scope>NUCLEOTIDE SEQUENCE</scope>
    <source>
        <tissue evidence="1">Whole organism</tissue>
    </source>
</reference>
<sequence>MSDCVFSQKSVFLAQQSVRNIKFKILAILNYMSG</sequence>
<dbReference type="EMBL" id="HACA01011208">
    <property type="protein sequence ID" value="CDW28569.1"/>
    <property type="molecule type" value="Transcribed_RNA"/>
</dbReference>
<dbReference type="AlphaFoldDB" id="A0A0K2TRA1"/>
<organism evidence="1">
    <name type="scientific">Lepeophtheirus salmonis</name>
    <name type="common">Salmon louse</name>
    <name type="synonym">Caligus salmonis</name>
    <dbReference type="NCBI Taxonomy" id="72036"/>
    <lineage>
        <taxon>Eukaryota</taxon>
        <taxon>Metazoa</taxon>
        <taxon>Ecdysozoa</taxon>
        <taxon>Arthropoda</taxon>
        <taxon>Crustacea</taxon>
        <taxon>Multicrustacea</taxon>
        <taxon>Hexanauplia</taxon>
        <taxon>Copepoda</taxon>
        <taxon>Siphonostomatoida</taxon>
        <taxon>Caligidae</taxon>
        <taxon>Lepeophtheirus</taxon>
    </lineage>
</organism>